<evidence type="ECO:0008006" key="3">
    <source>
        <dbReference type="Google" id="ProtNLM"/>
    </source>
</evidence>
<reference evidence="2" key="1">
    <citation type="journal article" date="2008" name="BMC Genomics">
        <title>A conifer genomics resource of 200,000 spruce (Picea spp.) ESTs and 6,464 high-quality, sequence-finished full-length cDNAs for Sitka spruce (Picea sitchensis).</title>
        <authorList>
            <person name="Ralph S.G."/>
            <person name="Chun H.J."/>
            <person name="Kolosova N."/>
            <person name="Cooper D."/>
            <person name="Oddy C."/>
            <person name="Ritland C.E."/>
            <person name="Kirkpatrick R."/>
            <person name="Moore R."/>
            <person name="Barber S."/>
            <person name="Holt R.A."/>
            <person name="Jones S.J."/>
            <person name="Marra M.A."/>
            <person name="Douglas C.J."/>
            <person name="Ritland K."/>
            <person name="Bohlmann J."/>
        </authorList>
    </citation>
    <scope>NUCLEOTIDE SEQUENCE</scope>
    <source>
        <tissue evidence="2">Green portion of the leader tissue</tissue>
    </source>
</reference>
<dbReference type="AlphaFoldDB" id="A9NM63"/>
<keyword evidence="1" id="KW-0732">Signal</keyword>
<evidence type="ECO:0000313" key="2">
    <source>
        <dbReference type="EMBL" id="ABK21724.1"/>
    </source>
</evidence>
<name>A9NM63_PICSI</name>
<organism evidence="2">
    <name type="scientific">Picea sitchensis</name>
    <name type="common">Sitka spruce</name>
    <name type="synonym">Pinus sitchensis</name>
    <dbReference type="NCBI Taxonomy" id="3332"/>
    <lineage>
        <taxon>Eukaryota</taxon>
        <taxon>Viridiplantae</taxon>
        <taxon>Streptophyta</taxon>
        <taxon>Embryophyta</taxon>
        <taxon>Tracheophyta</taxon>
        <taxon>Spermatophyta</taxon>
        <taxon>Pinopsida</taxon>
        <taxon>Pinidae</taxon>
        <taxon>Conifers I</taxon>
        <taxon>Pinales</taxon>
        <taxon>Pinaceae</taxon>
        <taxon>Picea</taxon>
    </lineage>
</organism>
<protein>
    <recommendedName>
        <fullName evidence="3">Secreted protein</fullName>
    </recommendedName>
</protein>
<feature type="signal peptide" evidence="1">
    <location>
        <begin position="1"/>
        <end position="26"/>
    </location>
</feature>
<evidence type="ECO:0000256" key="1">
    <source>
        <dbReference type="SAM" id="SignalP"/>
    </source>
</evidence>
<dbReference type="EMBL" id="EF082361">
    <property type="protein sequence ID" value="ABK21724.1"/>
    <property type="molecule type" value="mRNA"/>
</dbReference>
<sequence length="97" mass="11813">MIPVLFFRFSPLMFVTLTLWIPPSRRLTVICTRVPLYYSYFMLRLRRRLLHSTRVERFCRRLFRIPLLLRARLRAPHDNLSHSLHESSLQQISMILM</sequence>
<proteinExistence type="evidence at transcript level"/>
<feature type="chain" id="PRO_5002741661" description="Secreted protein" evidence="1">
    <location>
        <begin position="27"/>
        <end position="97"/>
    </location>
</feature>
<accession>A9NM63</accession>